<comment type="caution">
    <text evidence="4">The sequence shown here is derived from an EMBL/GenBank/DDBJ whole genome shotgun (WGS) entry which is preliminary data.</text>
</comment>
<comment type="catalytic activity">
    <reaction evidence="1">
        <text>a myo-inositol phosphate + H2O = myo-inositol + phosphate</text>
        <dbReference type="Rhea" id="RHEA:24056"/>
        <dbReference type="ChEBI" id="CHEBI:15377"/>
        <dbReference type="ChEBI" id="CHEBI:17268"/>
        <dbReference type="ChEBI" id="CHEBI:43474"/>
        <dbReference type="ChEBI" id="CHEBI:84139"/>
        <dbReference type="EC" id="3.1.3.25"/>
    </reaction>
</comment>
<dbReference type="PANTHER" id="PTHR43028">
    <property type="entry name" value="3'(2'),5'-BISPHOSPHATE NUCLEOTIDASE 1"/>
    <property type="match status" value="1"/>
</dbReference>
<dbReference type="Proteomes" id="UP001500683">
    <property type="component" value="Unassembled WGS sequence"/>
</dbReference>
<dbReference type="InterPro" id="IPR050725">
    <property type="entry name" value="CysQ/Inositol_MonoPase"/>
</dbReference>
<dbReference type="RefSeq" id="WP_344954940.1">
    <property type="nucleotide sequence ID" value="NZ_BAAAZG010000047.1"/>
</dbReference>
<sequence length="272" mass="28915">MTQSPRDDHALAAGLARDAGRLLLEVREEVGFADVDALKKAGDLRSHEFLAAALAERRPGDAVLSEEGKDDLARLDADRVWIVDPLDGTREFGEEGRTDWAVHVALWQSGELVAGAVALPARGVTLRTAPDGALVSPWDGTPDRPLRTPEPDPGRLRVTVSRSRPPKFLDALIERVEPEVELVPIGSAGAKIAAVLLGEVDVYVHAGGQYEWDSAAPVAVALAAGAHVSRVDGTPPRYNQKDPRLPDILVCHPVSASMLLTGIRDVGAALPG</sequence>
<gene>
    <name evidence="4" type="ORF">GCM10022214_63450</name>
</gene>
<keyword evidence="5" id="KW-1185">Reference proteome</keyword>
<dbReference type="CDD" id="cd01638">
    <property type="entry name" value="CysQ"/>
    <property type="match status" value="1"/>
</dbReference>
<dbReference type="PROSITE" id="PS00630">
    <property type="entry name" value="IMP_2"/>
    <property type="match status" value="1"/>
</dbReference>
<organism evidence="4 5">
    <name type="scientific">Actinomadura miaoliensis</name>
    <dbReference type="NCBI Taxonomy" id="430685"/>
    <lineage>
        <taxon>Bacteria</taxon>
        <taxon>Bacillati</taxon>
        <taxon>Actinomycetota</taxon>
        <taxon>Actinomycetes</taxon>
        <taxon>Streptosporangiales</taxon>
        <taxon>Thermomonosporaceae</taxon>
        <taxon>Actinomadura</taxon>
    </lineage>
</organism>
<dbReference type="PRINTS" id="PR00377">
    <property type="entry name" value="IMPHPHTASES"/>
</dbReference>
<proteinExistence type="predicted"/>
<dbReference type="SUPFAM" id="SSF56655">
    <property type="entry name" value="Carbohydrate phosphatase"/>
    <property type="match status" value="1"/>
</dbReference>
<accession>A0ABP7WND6</accession>
<protein>
    <recommendedName>
        <fullName evidence="2">inositol-phosphate phosphatase</fullName>
        <ecNumber evidence="2">3.1.3.25</ecNumber>
    </recommendedName>
</protein>
<evidence type="ECO:0000256" key="1">
    <source>
        <dbReference type="ARBA" id="ARBA00001033"/>
    </source>
</evidence>
<evidence type="ECO:0000313" key="4">
    <source>
        <dbReference type="EMBL" id="GAA4092918.1"/>
    </source>
</evidence>
<name>A0ABP7WND6_9ACTN</name>
<dbReference type="EC" id="3.1.3.25" evidence="2"/>
<dbReference type="EMBL" id="BAAAZG010000047">
    <property type="protein sequence ID" value="GAA4092918.1"/>
    <property type="molecule type" value="Genomic_DNA"/>
</dbReference>
<dbReference type="InterPro" id="IPR020550">
    <property type="entry name" value="Inositol_monophosphatase_CS"/>
</dbReference>
<evidence type="ECO:0000256" key="3">
    <source>
        <dbReference type="SAM" id="MobiDB-lite"/>
    </source>
</evidence>
<dbReference type="Pfam" id="PF00459">
    <property type="entry name" value="Inositol_P"/>
    <property type="match status" value="1"/>
</dbReference>
<dbReference type="Gene3D" id="3.40.190.80">
    <property type="match status" value="1"/>
</dbReference>
<reference evidence="5" key="1">
    <citation type="journal article" date="2019" name="Int. J. Syst. Evol. Microbiol.">
        <title>The Global Catalogue of Microorganisms (GCM) 10K type strain sequencing project: providing services to taxonomists for standard genome sequencing and annotation.</title>
        <authorList>
            <consortium name="The Broad Institute Genomics Platform"/>
            <consortium name="The Broad Institute Genome Sequencing Center for Infectious Disease"/>
            <person name="Wu L."/>
            <person name="Ma J."/>
        </authorList>
    </citation>
    <scope>NUCLEOTIDE SEQUENCE [LARGE SCALE GENOMIC DNA]</scope>
    <source>
        <strain evidence="5">JCM 16702</strain>
    </source>
</reference>
<feature type="region of interest" description="Disordered" evidence="3">
    <location>
        <begin position="135"/>
        <end position="154"/>
    </location>
</feature>
<dbReference type="PANTHER" id="PTHR43028:SF5">
    <property type="entry name" value="3'(2'),5'-BISPHOSPHATE NUCLEOTIDASE 1"/>
    <property type="match status" value="1"/>
</dbReference>
<feature type="compositionally biased region" description="Basic and acidic residues" evidence="3">
    <location>
        <begin position="141"/>
        <end position="154"/>
    </location>
</feature>
<evidence type="ECO:0000256" key="2">
    <source>
        <dbReference type="ARBA" id="ARBA00013106"/>
    </source>
</evidence>
<dbReference type="Gene3D" id="3.30.540.10">
    <property type="entry name" value="Fructose-1,6-Bisphosphatase, subunit A, domain 1"/>
    <property type="match status" value="1"/>
</dbReference>
<dbReference type="InterPro" id="IPR000760">
    <property type="entry name" value="Inositol_monophosphatase-like"/>
</dbReference>
<evidence type="ECO:0000313" key="5">
    <source>
        <dbReference type="Proteomes" id="UP001500683"/>
    </source>
</evidence>